<evidence type="ECO:0000256" key="3">
    <source>
        <dbReference type="ARBA" id="ARBA00022500"/>
    </source>
</evidence>
<comment type="function">
    <text evidence="9">Chemokine, which displays chemotactic activity for T lymphocytes, preferentially Th2 cells, but not monocytes or granulocytes. Therefore plays an important role in a wide range of inflammatory and immunological processes. Acts by binding to CCR4 at T-cell surface. Mediates GM-CSF/CSF2-driven pain and inflammation. In the brain, required to maintain the typical, highly branched morphology of hippocampal microglia under homeostatic conditions. May be important for the appropriate adaptation of microglial morphology and synaptic plasticity to acute lipopolysaccharide (LPS)-induced neuroinflammation. Plays a role in wound healing, mainly by inducing fibroblast migration into the wound.</text>
</comment>
<keyword evidence="4 10" id="KW-0202">Cytokine</keyword>
<evidence type="ECO:0000256" key="10">
    <source>
        <dbReference type="RuleBase" id="RU361150"/>
    </source>
</evidence>
<evidence type="ECO:0000256" key="9">
    <source>
        <dbReference type="ARBA" id="ARBA00046039"/>
    </source>
</evidence>
<dbReference type="PROSITE" id="PS00472">
    <property type="entry name" value="SMALL_CYTOKINES_CC"/>
    <property type="match status" value="1"/>
</dbReference>
<gene>
    <name evidence="12" type="primary">CCL2</name>
    <name evidence="12" type="ORF">EYF80_011669</name>
</gene>
<dbReference type="Gene3D" id="2.40.50.40">
    <property type="match status" value="1"/>
</dbReference>
<evidence type="ECO:0000256" key="1">
    <source>
        <dbReference type="ARBA" id="ARBA00004613"/>
    </source>
</evidence>
<dbReference type="EMBL" id="SRLO01000076">
    <property type="protein sequence ID" value="TNN78164.1"/>
    <property type="molecule type" value="Genomic_DNA"/>
</dbReference>
<comment type="caution">
    <text evidence="12">The sequence shown here is derived from an EMBL/GenBank/DDBJ whole genome shotgun (WGS) entry which is preliminary data.</text>
</comment>
<protein>
    <recommendedName>
        <fullName evidence="10">C-C motif chemokine</fullName>
    </recommendedName>
</protein>
<dbReference type="PANTHER" id="PTHR12015">
    <property type="entry name" value="SMALL INDUCIBLE CYTOKINE A"/>
    <property type="match status" value="1"/>
</dbReference>
<name>A0A4Z2IL05_9TELE</name>
<sequence length="105" mass="11683">MATSAFVSLLLLIIVASTASAQGGMASCCRKFSNTEIQRVLLKSYYKQYTPACPICAIVFRSLKGRRICSDPGKVWTKDSMAYLDRKNGHQATPKHQRSHICNKN</sequence>
<dbReference type="GO" id="GO:0005615">
    <property type="term" value="C:extracellular space"/>
    <property type="evidence" value="ECO:0007669"/>
    <property type="project" value="UniProtKB-KW"/>
</dbReference>
<accession>A0A4Z2IL05</accession>
<keyword evidence="6 10" id="KW-0732">Signal</keyword>
<dbReference type="AlphaFoldDB" id="A0A4Z2IL05"/>
<keyword evidence="8" id="KW-0395">Inflammatory response</keyword>
<keyword evidence="3 10" id="KW-0145">Chemotaxis</keyword>
<dbReference type="PANTHER" id="PTHR12015:SF111">
    <property type="entry name" value="C-C MOTIF CHEMOKINE 17"/>
    <property type="match status" value="1"/>
</dbReference>
<proteinExistence type="inferred from homology"/>
<evidence type="ECO:0000256" key="8">
    <source>
        <dbReference type="ARBA" id="ARBA00023198"/>
    </source>
</evidence>
<dbReference type="InterPro" id="IPR036048">
    <property type="entry name" value="Interleukin_8-like_sf"/>
</dbReference>
<dbReference type="SUPFAM" id="SSF54117">
    <property type="entry name" value="Interleukin 8-like chemokines"/>
    <property type="match status" value="1"/>
</dbReference>
<evidence type="ECO:0000256" key="5">
    <source>
        <dbReference type="ARBA" id="ARBA00022525"/>
    </source>
</evidence>
<keyword evidence="13" id="KW-1185">Reference proteome</keyword>
<dbReference type="GO" id="GO:0006954">
    <property type="term" value="P:inflammatory response"/>
    <property type="evidence" value="ECO:0007669"/>
    <property type="project" value="UniProtKB-KW"/>
</dbReference>
<dbReference type="Pfam" id="PF00048">
    <property type="entry name" value="IL8"/>
    <property type="match status" value="1"/>
</dbReference>
<evidence type="ECO:0000259" key="11">
    <source>
        <dbReference type="SMART" id="SM00199"/>
    </source>
</evidence>
<dbReference type="InterPro" id="IPR039809">
    <property type="entry name" value="Chemokine_b/g/d"/>
</dbReference>
<dbReference type="GO" id="GO:0008009">
    <property type="term" value="F:chemokine activity"/>
    <property type="evidence" value="ECO:0007669"/>
    <property type="project" value="InterPro"/>
</dbReference>
<feature type="signal peptide" evidence="10">
    <location>
        <begin position="1"/>
        <end position="21"/>
    </location>
</feature>
<dbReference type="InterPro" id="IPR001811">
    <property type="entry name" value="Chemokine_IL8-like_dom"/>
</dbReference>
<dbReference type="CDD" id="cd00272">
    <property type="entry name" value="Chemokine_CC"/>
    <property type="match status" value="1"/>
</dbReference>
<feature type="chain" id="PRO_5021471379" description="C-C motif chemokine" evidence="10">
    <location>
        <begin position="22"/>
        <end position="105"/>
    </location>
</feature>
<keyword evidence="5 10" id="KW-0964">Secreted</keyword>
<dbReference type="Proteomes" id="UP000314294">
    <property type="component" value="Unassembled WGS sequence"/>
</dbReference>
<feature type="domain" description="Chemokine interleukin-8-like" evidence="11">
    <location>
        <begin position="25"/>
        <end position="84"/>
    </location>
</feature>
<dbReference type="GO" id="GO:0006955">
    <property type="term" value="P:immune response"/>
    <property type="evidence" value="ECO:0007669"/>
    <property type="project" value="InterPro"/>
</dbReference>
<evidence type="ECO:0000313" key="12">
    <source>
        <dbReference type="EMBL" id="TNN78164.1"/>
    </source>
</evidence>
<organism evidence="12 13">
    <name type="scientific">Liparis tanakae</name>
    <name type="common">Tanaka's snailfish</name>
    <dbReference type="NCBI Taxonomy" id="230148"/>
    <lineage>
        <taxon>Eukaryota</taxon>
        <taxon>Metazoa</taxon>
        <taxon>Chordata</taxon>
        <taxon>Craniata</taxon>
        <taxon>Vertebrata</taxon>
        <taxon>Euteleostomi</taxon>
        <taxon>Actinopterygii</taxon>
        <taxon>Neopterygii</taxon>
        <taxon>Teleostei</taxon>
        <taxon>Neoteleostei</taxon>
        <taxon>Acanthomorphata</taxon>
        <taxon>Eupercaria</taxon>
        <taxon>Perciformes</taxon>
        <taxon>Cottioidei</taxon>
        <taxon>Cottales</taxon>
        <taxon>Liparidae</taxon>
        <taxon>Liparis</taxon>
    </lineage>
</organism>
<reference evidence="12 13" key="1">
    <citation type="submission" date="2019-03" db="EMBL/GenBank/DDBJ databases">
        <title>First draft genome of Liparis tanakae, snailfish: a comprehensive survey of snailfish specific genes.</title>
        <authorList>
            <person name="Kim W."/>
            <person name="Song I."/>
            <person name="Jeong J.-H."/>
            <person name="Kim D."/>
            <person name="Kim S."/>
            <person name="Ryu S."/>
            <person name="Song J.Y."/>
            <person name="Lee S.K."/>
        </authorList>
    </citation>
    <scope>NUCLEOTIDE SEQUENCE [LARGE SCALE GENOMIC DNA]</scope>
    <source>
        <tissue evidence="12">Muscle</tissue>
    </source>
</reference>
<dbReference type="SMART" id="SM00199">
    <property type="entry name" value="SCY"/>
    <property type="match status" value="1"/>
</dbReference>
<comment type="similarity">
    <text evidence="2 10">Belongs to the intercrine beta (chemokine CC) family.</text>
</comment>
<evidence type="ECO:0000256" key="7">
    <source>
        <dbReference type="ARBA" id="ARBA00023157"/>
    </source>
</evidence>
<comment type="subcellular location">
    <subcellularLocation>
        <location evidence="1 10">Secreted</location>
    </subcellularLocation>
</comment>
<dbReference type="OrthoDB" id="9930747at2759"/>
<evidence type="ECO:0000256" key="6">
    <source>
        <dbReference type="ARBA" id="ARBA00022729"/>
    </source>
</evidence>
<keyword evidence="7" id="KW-1015">Disulfide bond</keyword>
<evidence type="ECO:0000256" key="2">
    <source>
        <dbReference type="ARBA" id="ARBA00010868"/>
    </source>
</evidence>
<evidence type="ECO:0000256" key="4">
    <source>
        <dbReference type="ARBA" id="ARBA00022514"/>
    </source>
</evidence>
<dbReference type="InterPro" id="IPR000827">
    <property type="entry name" value="Chemokine_CC_CS"/>
</dbReference>
<evidence type="ECO:0000313" key="13">
    <source>
        <dbReference type="Proteomes" id="UP000314294"/>
    </source>
</evidence>